<name>A0A3P7M0I4_DIBLA</name>
<keyword evidence="2" id="KW-0862">Zinc</keyword>
<gene>
    <name evidence="5" type="ORF">DILT_LOCUS12674</name>
</gene>
<proteinExistence type="predicted"/>
<dbReference type="Gene3D" id="3.30.40.10">
    <property type="entry name" value="Zinc/RING finger domain, C3HC4 (zinc finger)"/>
    <property type="match status" value="1"/>
</dbReference>
<organism evidence="5 6">
    <name type="scientific">Dibothriocephalus latus</name>
    <name type="common">Fish tapeworm</name>
    <name type="synonym">Diphyllobothrium latum</name>
    <dbReference type="NCBI Taxonomy" id="60516"/>
    <lineage>
        <taxon>Eukaryota</taxon>
        <taxon>Metazoa</taxon>
        <taxon>Spiralia</taxon>
        <taxon>Lophotrochozoa</taxon>
        <taxon>Platyhelminthes</taxon>
        <taxon>Cestoda</taxon>
        <taxon>Eucestoda</taxon>
        <taxon>Diphyllobothriidea</taxon>
        <taxon>Diphyllobothriidae</taxon>
        <taxon>Dibothriocephalus</taxon>
    </lineage>
</organism>
<dbReference type="PANTHER" id="PTHR46359:SF2">
    <property type="entry name" value="GEO07743P1"/>
    <property type="match status" value="1"/>
</dbReference>
<protein>
    <recommendedName>
        <fullName evidence="4">RING-type domain-containing protein</fullName>
    </recommendedName>
</protein>
<reference evidence="5 6" key="1">
    <citation type="submission" date="2018-11" db="EMBL/GenBank/DDBJ databases">
        <authorList>
            <consortium name="Pathogen Informatics"/>
        </authorList>
    </citation>
    <scope>NUCLEOTIDE SEQUENCE [LARGE SCALE GENOMIC DNA]</scope>
</reference>
<dbReference type="GO" id="GO:0000151">
    <property type="term" value="C:ubiquitin ligase complex"/>
    <property type="evidence" value="ECO:0007669"/>
    <property type="project" value="TreeGrafter"/>
</dbReference>
<dbReference type="Proteomes" id="UP000281553">
    <property type="component" value="Unassembled WGS sequence"/>
</dbReference>
<keyword evidence="1 3" id="KW-0863">Zinc-finger</keyword>
<dbReference type="GO" id="GO:0008270">
    <property type="term" value="F:zinc ion binding"/>
    <property type="evidence" value="ECO:0007669"/>
    <property type="project" value="UniProtKB-KW"/>
</dbReference>
<dbReference type="EMBL" id="UYRU01067311">
    <property type="protein sequence ID" value="VDN16843.1"/>
    <property type="molecule type" value="Genomic_DNA"/>
</dbReference>
<dbReference type="OrthoDB" id="9984778at2759"/>
<dbReference type="PANTHER" id="PTHR46359">
    <property type="entry name" value="GEO07743P1"/>
    <property type="match status" value="1"/>
</dbReference>
<dbReference type="InterPro" id="IPR001841">
    <property type="entry name" value="Znf_RING"/>
</dbReference>
<dbReference type="InterPro" id="IPR052804">
    <property type="entry name" value="UEC_component"/>
</dbReference>
<evidence type="ECO:0000256" key="2">
    <source>
        <dbReference type="ARBA" id="ARBA00022833"/>
    </source>
</evidence>
<dbReference type="SMART" id="SM00184">
    <property type="entry name" value="RING"/>
    <property type="match status" value="1"/>
</dbReference>
<evidence type="ECO:0000256" key="1">
    <source>
        <dbReference type="ARBA" id="ARBA00022771"/>
    </source>
</evidence>
<dbReference type="GO" id="GO:0006511">
    <property type="term" value="P:ubiquitin-dependent protein catabolic process"/>
    <property type="evidence" value="ECO:0007669"/>
    <property type="project" value="TreeGrafter"/>
</dbReference>
<evidence type="ECO:0000313" key="6">
    <source>
        <dbReference type="Proteomes" id="UP000281553"/>
    </source>
</evidence>
<dbReference type="Pfam" id="PF13639">
    <property type="entry name" value="zf-RING_2"/>
    <property type="match status" value="1"/>
</dbReference>
<feature type="domain" description="RING-type" evidence="4">
    <location>
        <begin position="49"/>
        <end position="89"/>
    </location>
</feature>
<evidence type="ECO:0000256" key="3">
    <source>
        <dbReference type="PROSITE-ProRule" id="PRU00175"/>
    </source>
</evidence>
<keyword evidence="6" id="KW-1185">Reference proteome</keyword>
<accession>A0A3P7M0I4</accession>
<sequence>MTEDQQIKIAVRMGLIVTLPVLAFDERIVLGLMCSLSVLLPPPHTKTRCVICMCDYELGDELRYLPCMHTFHRACIDDWLMRSLTCPSCLEELKPPSIITTPPPRTHAT</sequence>
<feature type="non-terminal residue" evidence="5">
    <location>
        <position position="109"/>
    </location>
</feature>
<evidence type="ECO:0000259" key="4">
    <source>
        <dbReference type="PROSITE" id="PS50089"/>
    </source>
</evidence>
<dbReference type="InterPro" id="IPR013083">
    <property type="entry name" value="Znf_RING/FYVE/PHD"/>
</dbReference>
<dbReference type="AlphaFoldDB" id="A0A3P7M0I4"/>
<keyword evidence="1 3" id="KW-0479">Metal-binding</keyword>
<evidence type="ECO:0000313" key="5">
    <source>
        <dbReference type="EMBL" id="VDN16843.1"/>
    </source>
</evidence>
<dbReference type="SUPFAM" id="SSF57850">
    <property type="entry name" value="RING/U-box"/>
    <property type="match status" value="1"/>
</dbReference>
<dbReference type="GO" id="GO:0061630">
    <property type="term" value="F:ubiquitin protein ligase activity"/>
    <property type="evidence" value="ECO:0007669"/>
    <property type="project" value="TreeGrafter"/>
</dbReference>
<dbReference type="PROSITE" id="PS50089">
    <property type="entry name" value="ZF_RING_2"/>
    <property type="match status" value="1"/>
</dbReference>